<sequence>MFSIVLDVTMMKHPTGSEDVVRCRIKNWLRLAPTRDKYKNNK</sequence>
<accession>A0A6G0YEK3</accession>
<dbReference type="OrthoDB" id="6777799at2759"/>
<keyword evidence="2" id="KW-1185">Reference proteome</keyword>
<evidence type="ECO:0000313" key="1">
    <source>
        <dbReference type="EMBL" id="KAF0754201.1"/>
    </source>
</evidence>
<protein>
    <submittedName>
        <fullName evidence="1">Uncharacterized protein</fullName>
    </submittedName>
</protein>
<proteinExistence type="predicted"/>
<dbReference type="Proteomes" id="UP000478052">
    <property type="component" value="Unassembled WGS sequence"/>
</dbReference>
<name>A0A6G0YEK3_APHCR</name>
<evidence type="ECO:0000313" key="2">
    <source>
        <dbReference type="Proteomes" id="UP000478052"/>
    </source>
</evidence>
<gene>
    <name evidence="1" type="ORF">FWK35_00012992</name>
</gene>
<comment type="caution">
    <text evidence="1">The sequence shown here is derived from an EMBL/GenBank/DDBJ whole genome shotgun (WGS) entry which is preliminary data.</text>
</comment>
<dbReference type="AlphaFoldDB" id="A0A6G0YEK3"/>
<reference evidence="1 2" key="1">
    <citation type="submission" date="2019-08" db="EMBL/GenBank/DDBJ databases">
        <title>Whole genome of Aphis craccivora.</title>
        <authorList>
            <person name="Voronova N.V."/>
            <person name="Shulinski R.S."/>
            <person name="Bandarenka Y.V."/>
            <person name="Zhorov D.G."/>
            <person name="Warner D."/>
        </authorList>
    </citation>
    <scope>NUCLEOTIDE SEQUENCE [LARGE SCALE GENOMIC DNA]</scope>
    <source>
        <strain evidence="1">180601</strain>
        <tissue evidence="1">Whole Body</tissue>
    </source>
</reference>
<dbReference type="EMBL" id="VUJU01004484">
    <property type="protein sequence ID" value="KAF0754201.1"/>
    <property type="molecule type" value="Genomic_DNA"/>
</dbReference>
<organism evidence="1 2">
    <name type="scientific">Aphis craccivora</name>
    <name type="common">Cowpea aphid</name>
    <dbReference type="NCBI Taxonomy" id="307492"/>
    <lineage>
        <taxon>Eukaryota</taxon>
        <taxon>Metazoa</taxon>
        <taxon>Ecdysozoa</taxon>
        <taxon>Arthropoda</taxon>
        <taxon>Hexapoda</taxon>
        <taxon>Insecta</taxon>
        <taxon>Pterygota</taxon>
        <taxon>Neoptera</taxon>
        <taxon>Paraneoptera</taxon>
        <taxon>Hemiptera</taxon>
        <taxon>Sternorrhyncha</taxon>
        <taxon>Aphidomorpha</taxon>
        <taxon>Aphidoidea</taxon>
        <taxon>Aphididae</taxon>
        <taxon>Aphidini</taxon>
        <taxon>Aphis</taxon>
        <taxon>Aphis</taxon>
    </lineage>
</organism>